<name>A0A839K5M6_9FIRM</name>
<keyword evidence="2" id="KW-1185">Reference proteome</keyword>
<comment type="caution">
    <text evidence="1">The sequence shown here is derived from an EMBL/GenBank/DDBJ whole genome shotgun (WGS) entry which is preliminary data.</text>
</comment>
<sequence length="174" mass="20120">MNELAVGTRYPKYQNYSDDIRFDVADDGANLIISYNNPTVEEKNWFCSGKPLQVRFITLHDVIYLLFKFDNSPWMDAPYSPHLSINMTQKISIDSNTTGLSLTIFLFDSSTGELQHIRLVGLGNQLSKTLIKEIYSIKKKPFNRGSYDDSIRRTYARYTTEDMVKMTMTSFKLQ</sequence>
<accession>A0A839K5M6</accession>
<dbReference type="Proteomes" id="UP000574276">
    <property type="component" value="Unassembled WGS sequence"/>
</dbReference>
<protein>
    <submittedName>
        <fullName evidence="1">Uncharacterized protein</fullName>
    </submittedName>
</protein>
<dbReference type="RefSeq" id="WP_228354189.1">
    <property type="nucleotide sequence ID" value="NZ_JACEGA010000001.1"/>
</dbReference>
<gene>
    <name evidence="1" type="ORF">H0486_17285</name>
</gene>
<dbReference type="AlphaFoldDB" id="A0A839K5M6"/>
<organism evidence="1 2">
    <name type="scientific">Variimorphobacter saccharofermentans</name>
    <dbReference type="NCBI Taxonomy" id="2755051"/>
    <lineage>
        <taxon>Bacteria</taxon>
        <taxon>Bacillati</taxon>
        <taxon>Bacillota</taxon>
        <taxon>Clostridia</taxon>
        <taxon>Lachnospirales</taxon>
        <taxon>Lachnospiraceae</taxon>
        <taxon>Variimorphobacter</taxon>
    </lineage>
</organism>
<reference evidence="1 2" key="1">
    <citation type="submission" date="2020-07" db="EMBL/GenBank/DDBJ databases">
        <title>Characterization and genome sequencing of isolate MD1, a novel member within the family Lachnospiraceae.</title>
        <authorList>
            <person name="Rettenmaier R."/>
            <person name="Di Bello L."/>
            <person name="Zinser C."/>
            <person name="Scheitz K."/>
            <person name="Liebl W."/>
            <person name="Zverlov V."/>
        </authorList>
    </citation>
    <scope>NUCLEOTIDE SEQUENCE [LARGE SCALE GENOMIC DNA]</scope>
    <source>
        <strain evidence="1 2">MD1</strain>
    </source>
</reference>
<evidence type="ECO:0000313" key="2">
    <source>
        <dbReference type="Proteomes" id="UP000574276"/>
    </source>
</evidence>
<proteinExistence type="predicted"/>
<evidence type="ECO:0000313" key="1">
    <source>
        <dbReference type="EMBL" id="MBB2184627.1"/>
    </source>
</evidence>
<dbReference type="EMBL" id="JACEGA010000001">
    <property type="protein sequence ID" value="MBB2184627.1"/>
    <property type="molecule type" value="Genomic_DNA"/>
</dbReference>